<dbReference type="Proteomes" id="UP000663844">
    <property type="component" value="Unassembled WGS sequence"/>
</dbReference>
<dbReference type="AlphaFoldDB" id="A0A820R9E8"/>
<evidence type="ECO:0000313" key="3">
    <source>
        <dbReference type="Proteomes" id="UP000663844"/>
    </source>
</evidence>
<organism evidence="2 3">
    <name type="scientific">Adineta steineri</name>
    <dbReference type="NCBI Taxonomy" id="433720"/>
    <lineage>
        <taxon>Eukaryota</taxon>
        <taxon>Metazoa</taxon>
        <taxon>Spiralia</taxon>
        <taxon>Gnathifera</taxon>
        <taxon>Rotifera</taxon>
        <taxon>Eurotatoria</taxon>
        <taxon>Bdelloidea</taxon>
        <taxon>Adinetida</taxon>
        <taxon>Adinetidae</taxon>
        <taxon>Adineta</taxon>
    </lineage>
</organism>
<comment type="caution">
    <text evidence="2">The sequence shown here is derived from an EMBL/GenBank/DDBJ whole genome shotgun (WGS) entry which is preliminary data.</text>
</comment>
<protein>
    <submittedName>
        <fullName evidence="2">Uncharacterized protein</fullName>
    </submittedName>
</protein>
<accession>A0A820R9E8</accession>
<sequence>MDPKPSKPNVKSPHGATASYARQPRQRMTPNYLLLWVETTINQTNEHYENTLKQIRTITGDANVFTQRDACIDFLT</sequence>
<feature type="region of interest" description="Disordered" evidence="1">
    <location>
        <begin position="1"/>
        <end position="25"/>
    </location>
</feature>
<proteinExistence type="predicted"/>
<dbReference type="EMBL" id="CAJOAZ010030717">
    <property type="protein sequence ID" value="CAF4435113.1"/>
    <property type="molecule type" value="Genomic_DNA"/>
</dbReference>
<evidence type="ECO:0000313" key="2">
    <source>
        <dbReference type="EMBL" id="CAF4435113.1"/>
    </source>
</evidence>
<gene>
    <name evidence="2" type="ORF">OXD698_LOCUS53476</name>
</gene>
<feature type="non-terminal residue" evidence="2">
    <location>
        <position position="76"/>
    </location>
</feature>
<evidence type="ECO:0000256" key="1">
    <source>
        <dbReference type="SAM" id="MobiDB-lite"/>
    </source>
</evidence>
<reference evidence="2" key="1">
    <citation type="submission" date="2021-02" db="EMBL/GenBank/DDBJ databases">
        <authorList>
            <person name="Nowell W R."/>
        </authorList>
    </citation>
    <scope>NUCLEOTIDE SEQUENCE</scope>
</reference>
<name>A0A820R9E8_9BILA</name>